<organism evidence="11 12">
    <name type="scientific">Ascaris lumbricoides</name>
    <name type="common">Giant roundworm</name>
    <dbReference type="NCBI Taxonomy" id="6252"/>
    <lineage>
        <taxon>Eukaryota</taxon>
        <taxon>Metazoa</taxon>
        <taxon>Ecdysozoa</taxon>
        <taxon>Nematoda</taxon>
        <taxon>Chromadorea</taxon>
        <taxon>Rhabditida</taxon>
        <taxon>Spirurina</taxon>
        <taxon>Ascaridomorpha</taxon>
        <taxon>Ascaridoidea</taxon>
        <taxon>Ascarididae</taxon>
        <taxon>Ascaris</taxon>
    </lineage>
</organism>
<feature type="transmembrane region" description="Helical" evidence="8">
    <location>
        <begin position="491"/>
        <end position="512"/>
    </location>
</feature>
<accession>A0A0M3HMK8</accession>
<dbReference type="Gene3D" id="1.20.1560.10">
    <property type="entry name" value="ABC transporter type 1, transmembrane domain"/>
    <property type="match status" value="2"/>
</dbReference>
<dbReference type="FunFam" id="3.40.50.300:FF:003492">
    <property type="entry name" value="AGAP012735-PA"/>
    <property type="match status" value="1"/>
</dbReference>
<feature type="domain" description="ABC transmembrane type-1" evidence="10">
    <location>
        <begin position="1013"/>
        <end position="1288"/>
    </location>
</feature>
<dbReference type="InterPro" id="IPR003439">
    <property type="entry name" value="ABC_transporter-like_ATP-bd"/>
</dbReference>
<feature type="transmembrane region" description="Helical" evidence="8">
    <location>
        <begin position="343"/>
        <end position="366"/>
    </location>
</feature>
<dbReference type="CDD" id="cd18595">
    <property type="entry name" value="ABC_6TM_MRP1_2_3_6_D1_like"/>
    <property type="match status" value="1"/>
</dbReference>
<dbReference type="GO" id="GO:0140359">
    <property type="term" value="F:ABC-type transporter activity"/>
    <property type="evidence" value="ECO:0007669"/>
    <property type="project" value="InterPro"/>
</dbReference>
<comment type="subcellular location">
    <subcellularLocation>
        <location evidence="1">Membrane</location>
        <topology evidence="1">Multi-pass membrane protein</topology>
    </subcellularLocation>
</comment>
<feature type="domain" description="ABC transporter" evidence="9">
    <location>
        <begin position="1328"/>
        <end position="1656"/>
    </location>
</feature>
<feature type="transmembrane region" description="Helical" evidence="8">
    <location>
        <begin position="189"/>
        <end position="205"/>
    </location>
</feature>
<feature type="transmembrane region" description="Helical" evidence="8">
    <location>
        <begin position="146"/>
        <end position="169"/>
    </location>
</feature>
<dbReference type="PROSITE" id="PS50893">
    <property type="entry name" value="ABC_TRANSPORTER_2"/>
    <property type="match status" value="2"/>
</dbReference>
<dbReference type="Pfam" id="PF00005">
    <property type="entry name" value="ABC_tran"/>
    <property type="match status" value="3"/>
</dbReference>
<dbReference type="CDD" id="cd03244">
    <property type="entry name" value="ABCC_MRP_domain2"/>
    <property type="match status" value="1"/>
</dbReference>
<dbReference type="InterPro" id="IPR036640">
    <property type="entry name" value="ABC1_TM_sf"/>
</dbReference>
<keyword evidence="2" id="KW-0813">Transport</keyword>
<dbReference type="InterPro" id="IPR017871">
    <property type="entry name" value="ABC_transporter-like_CS"/>
</dbReference>
<sequence>MRAKAMNSSAQLVVLDAFCGDTFSERDGFLGATLPTFPHCFHQTVLVWIPCVFLLIASPIIACQILANRAIELPWTPLLYAKLVLTGVLLLDSVVLLLISICESFMLSPPAAVNFVQPASLALSMVLMLVWILACRKFGKNTSGGLFLTWLLFAVCGLPELNWWILVLLDRSYYAANMAVTDLPRCACFFVWYSCVAVEVILFSFSDTPSDWHPLDREKVSPEETSSFLSRQTMWWFNGICSIGIKKPLEVSDLYSLNAGDTSAVLIPKWDRLWAKAVNGYNSKREQVFLKWRKREQIARQSEDAPVILAARGALAAPRIDFTAVEEQLAPEMPNPPSIIWRLFVLFKWEIIPAMLVRMVSDLLQFANPFLLKHLIQFTEMPQAPLWHGVALASAMFVASELSSLMLNYYFYLMYRVGTRVQTCLTAAVYKKALRLSSTARRDKTVGEIVNLVAVDIDRFQQLIPQSFQYWSCPLQVTIALYLLWNLLGVSVLSGVAVVIFILPINFIITLATRKWQVRQMTIKDERTSMISEILNGIKVIKLYAWEPPMEKVVTGLRDRELFCIEKGGLLRTVSDMLNSAAPFLVALSTFATFLFVDRSNVLTPQIAFVSLTLFNQLRAPLSTVAELISQTVQVVVSNRRLKEFLIAPELSVYINSTQKDSSTQERVVEMEEASLTWDIHEPPFLKNINIRVAEKNLVAIVGRVGSGKSSEMERIQGRIAVHGRVAYVPQQAWLHNGSLRENVLFGHRFDEYFYGRVLDACELYADIAMLSNGDQTDVGEKGISLSGGQKARVGLARAVYQNYDVYLLDDPLSAVDAHVGAQLFHNVIGPGGILRNKTRIMVTNELSFLKYADNIIVLANGEIVAEGNYTELTANGAFKQILEECESEKRELARKLAAEEDEEQFSDDSMVADEDVLLNESPIIDQLLGSSHMSTISGILSRTRYSSTRAIRRRKRSVAKCAFSESSDEAGTPYCGGIAEHVETGRVKTAVYLEYFRAMSFYLFGAFVAGRVASTFISMARNVWLRDWSNENMLVAVGDAKPVGLRLLVYACLGLCEIILLLVGMLALLFGGVSASRNLHSPLFHRILRAPMQFFDTTPFGRILNRLGRDVETIDVLLPFDVQFFANCVLEVFSTLAIVVMSTPTFAVVVFPLALMYFFVLNYYLATSRQLKRLESITRSPIFSHLSESLQGTSTIRAFNSVERFSKLSEEKVDTHVQCRYLNFVSNRWLSIRLEFIGNCVVLFAALFAALTRHTTSAGVIGLSISYALNITFALNFAVRQISKLETNIVSVERVKEYSEMPSEASWTSPSWCKPPLGWPESGRIELRRYSTRYRPGLDLVLRRINVNILAHEKIGIVGRTGAGKSSVALALFRIIEPSDGAILIDGLDISQIGLHDLRRSLAIIPQDPVLFSGTLRFNLDPMGSYTDMELWLALKFAHLEEFVESQPNKLEHLIIEGGENMRWFLSLALLLIFDPDVEDCRNEQELGFSFFLVRTRERCREIGYRQTTTASDGRKKFTSRLCCIYRQSPLVIVRLCFMEMHTGFILKAIRSPAFGCFSVGERQLVCLARALLRKSKVLVLDEATAAVDISTDALIQKTIRREFRDSTVLTIAHRLNTILDYDRIIVLDKGKIAEFDSPASLLMDHKSIFYAMACSAGLLADEGHGFQRRSRRGNT</sequence>
<evidence type="ECO:0000256" key="6">
    <source>
        <dbReference type="ARBA" id="ARBA00022989"/>
    </source>
</evidence>
<dbReference type="FunFam" id="1.20.1560.10:FF:000100">
    <property type="entry name" value="ABC transporter ATP-binding protein"/>
    <property type="match status" value="1"/>
</dbReference>
<dbReference type="GO" id="GO:0016020">
    <property type="term" value="C:membrane"/>
    <property type="evidence" value="ECO:0007669"/>
    <property type="project" value="UniProtKB-SubCell"/>
</dbReference>
<dbReference type="SMART" id="SM00382">
    <property type="entry name" value="AAA"/>
    <property type="match status" value="2"/>
</dbReference>
<evidence type="ECO:0000259" key="10">
    <source>
        <dbReference type="PROSITE" id="PS50929"/>
    </source>
</evidence>
<keyword evidence="11" id="KW-1185">Reference proteome</keyword>
<dbReference type="Proteomes" id="UP000036681">
    <property type="component" value="Unplaced"/>
</dbReference>
<dbReference type="CDD" id="cd18603">
    <property type="entry name" value="ABC_6TM_MRP1_2_3_6_D2_like"/>
    <property type="match status" value="1"/>
</dbReference>
<keyword evidence="7 8" id="KW-0472">Membrane</keyword>
<keyword evidence="4" id="KW-0547">Nucleotide-binding</keyword>
<evidence type="ECO:0000256" key="7">
    <source>
        <dbReference type="ARBA" id="ARBA00023136"/>
    </source>
</evidence>
<evidence type="ECO:0000256" key="1">
    <source>
        <dbReference type="ARBA" id="ARBA00004141"/>
    </source>
</evidence>
<protein>
    <submittedName>
        <fullName evidence="12">ABC transmembrane type-1 domain-containing protein</fullName>
    </submittedName>
</protein>
<evidence type="ECO:0000313" key="12">
    <source>
        <dbReference type="WBParaSite" id="ALUE_0000277101-mRNA-1"/>
    </source>
</evidence>
<feature type="transmembrane region" description="Helical" evidence="8">
    <location>
        <begin position="43"/>
        <end position="67"/>
    </location>
</feature>
<dbReference type="FunFam" id="3.40.50.300:FF:000997">
    <property type="entry name" value="Multidrug resistance-associated protein 1"/>
    <property type="match status" value="1"/>
</dbReference>
<dbReference type="Gene3D" id="3.40.50.300">
    <property type="entry name" value="P-loop containing nucleotide triphosphate hydrolases"/>
    <property type="match status" value="2"/>
</dbReference>
<feature type="transmembrane region" description="Helical" evidence="8">
    <location>
        <begin position="386"/>
        <end position="411"/>
    </location>
</feature>
<evidence type="ECO:0000256" key="5">
    <source>
        <dbReference type="ARBA" id="ARBA00022840"/>
    </source>
</evidence>
<evidence type="ECO:0000313" key="11">
    <source>
        <dbReference type="Proteomes" id="UP000036681"/>
    </source>
</evidence>
<dbReference type="PROSITE" id="PS50929">
    <property type="entry name" value="ABC_TM1F"/>
    <property type="match status" value="2"/>
</dbReference>
<dbReference type="PROSITE" id="PS00211">
    <property type="entry name" value="ABC_TRANSPORTER_1"/>
    <property type="match status" value="2"/>
</dbReference>
<feature type="domain" description="ABC transmembrane type-1" evidence="10">
    <location>
        <begin position="354"/>
        <end position="634"/>
    </location>
</feature>
<dbReference type="InterPro" id="IPR027417">
    <property type="entry name" value="P-loop_NTPase"/>
</dbReference>
<name>A0A0M3HMK8_ASCLU</name>
<feature type="transmembrane region" description="Helical" evidence="8">
    <location>
        <begin position="1231"/>
        <end position="1252"/>
    </location>
</feature>
<dbReference type="CDD" id="cd03250">
    <property type="entry name" value="ABCC_MRP_domain1"/>
    <property type="match status" value="1"/>
</dbReference>
<feature type="transmembrane region" description="Helical" evidence="8">
    <location>
        <begin position="1147"/>
        <end position="1166"/>
    </location>
</feature>
<feature type="transmembrane region" description="Helical" evidence="8">
    <location>
        <begin position="111"/>
        <end position="134"/>
    </location>
</feature>
<evidence type="ECO:0000256" key="8">
    <source>
        <dbReference type="SAM" id="Phobius"/>
    </source>
</evidence>
<dbReference type="GO" id="GO:0005524">
    <property type="term" value="F:ATP binding"/>
    <property type="evidence" value="ECO:0007669"/>
    <property type="project" value="UniProtKB-KW"/>
</dbReference>
<feature type="transmembrane region" description="Helical" evidence="8">
    <location>
        <begin position="79"/>
        <end position="99"/>
    </location>
</feature>
<dbReference type="SUPFAM" id="SSF90123">
    <property type="entry name" value="ABC transporter transmembrane region"/>
    <property type="match status" value="2"/>
</dbReference>
<dbReference type="Pfam" id="PF00664">
    <property type="entry name" value="ABC_membrane"/>
    <property type="match status" value="2"/>
</dbReference>
<evidence type="ECO:0000256" key="3">
    <source>
        <dbReference type="ARBA" id="ARBA00022692"/>
    </source>
</evidence>
<feature type="transmembrane region" description="Helical" evidence="8">
    <location>
        <begin position="1002"/>
        <end position="1025"/>
    </location>
</feature>
<dbReference type="GO" id="GO:0016887">
    <property type="term" value="F:ATP hydrolysis activity"/>
    <property type="evidence" value="ECO:0007669"/>
    <property type="project" value="InterPro"/>
</dbReference>
<reference evidence="12" key="1">
    <citation type="submission" date="2016-05" db="UniProtKB">
        <authorList>
            <consortium name="WormBaseParasite"/>
        </authorList>
    </citation>
    <scope>IDENTIFICATION</scope>
</reference>
<evidence type="ECO:0000256" key="2">
    <source>
        <dbReference type="ARBA" id="ARBA00022448"/>
    </source>
</evidence>
<evidence type="ECO:0000256" key="4">
    <source>
        <dbReference type="ARBA" id="ARBA00022741"/>
    </source>
</evidence>
<dbReference type="PANTHER" id="PTHR24223:SF342">
    <property type="entry name" value="MULTIDRUG RESISTANCE-ASSOCIATED PROTEIN 1"/>
    <property type="match status" value="1"/>
</dbReference>
<keyword evidence="6 8" id="KW-1133">Transmembrane helix</keyword>
<proteinExistence type="predicted"/>
<dbReference type="SUPFAM" id="SSF52540">
    <property type="entry name" value="P-loop containing nucleoside triphosphate hydrolases"/>
    <property type="match status" value="2"/>
</dbReference>
<dbReference type="InterPro" id="IPR003593">
    <property type="entry name" value="AAA+_ATPase"/>
</dbReference>
<feature type="domain" description="ABC transporter" evidence="9">
    <location>
        <begin position="669"/>
        <end position="886"/>
    </location>
</feature>
<keyword evidence="5" id="KW-0067">ATP-binding</keyword>
<dbReference type="WBParaSite" id="ALUE_0000277101-mRNA-1">
    <property type="protein sequence ID" value="ALUE_0000277101-mRNA-1"/>
    <property type="gene ID" value="ALUE_0000277101"/>
</dbReference>
<dbReference type="InterPro" id="IPR050173">
    <property type="entry name" value="ABC_transporter_C-like"/>
</dbReference>
<dbReference type="InterPro" id="IPR011527">
    <property type="entry name" value="ABC1_TM_dom"/>
</dbReference>
<dbReference type="FunFam" id="3.40.50.300:FF:003838">
    <property type="entry name" value="ATP-dependent bile acid permease, putative"/>
    <property type="match status" value="1"/>
</dbReference>
<dbReference type="FunFam" id="1.20.1560.10:FF:000081">
    <property type="entry name" value="Protein CBG24505"/>
    <property type="match status" value="1"/>
</dbReference>
<feature type="transmembrane region" description="Helical" evidence="8">
    <location>
        <begin position="1048"/>
        <end position="1071"/>
    </location>
</feature>
<dbReference type="PANTHER" id="PTHR24223">
    <property type="entry name" value="ATP-BINDING CASSETTE SUB-FAMILY C"/>
    <property type="match status" value="1"/>
</dbReference>
<evidence type="ECO:0000259" key="9">
    <source>
        <dbReference type="PROSITE" id="PS50893"/>
    </source>
</evidence>
<feature type="transmembrane region" description="Helical" evidence="8">
    <location>
        <begin position="1258"/>
        <end position="1280"/>
    </location>
</feature>
<keyword evidence="3 8" id="KW-0812">Transmembrane</keyword>